<dbReference type="Proteomes" id="UP000256379">
    <property type="component" value="Unassembled WGS sequence"/>
</dbReference>
<comment type="caution">
    <text evidence="3">The sequence shown here is derived from an EMBL/GenBank/DDBJ whole genome shotgun (WGS) entry which is preliminary data.</text>
</comment>
<proteinExistence type="predicted"/>
<organism evidence="3 4">
    <name type="scientific">Helicobacter didelphidarum</name>
    <dbReference type="NCBI Taxonomy" id="2040648"/>
    <lineage>
        <taxon>Bacteria</taxon>
        <taxon>Pseudomonadati</taxon>
        <taxon>Campylobacterota</taxon>
        <taxon>Epsilonproteobacteria</taxon>
        <taxon>Campylobacterales</taxon>
        <taxon>Helicobacteraceae</taxon>
        <taxon>Helicobacter</taxon>
    </lineage>
</organism>
<gene>
    <name evidence="3" type="ORF">CQA53_03870</name>
</gene>
<keyword evidence="2" id="KW-0732">Signal</keyword>
<evidence type="ECO:0000313" key="3">
    <source>
        <dbReference type="EMBL" id="RDU66367.1"/>
    </source>
</evidence>
<feature type="signal peptide" evidence="2">
    <location>
        <begin position="1"/>
        <end position="19"/>
    </location>
</feature>
<evidence type="ECO:0000256" key="1">
    <source>
        <dbReference type="SAM" id="MobiDB-lite"/>
    </source>
</evidence>
<feature type="chain" id="PRO_5017824916" description="Toxin-antitoxin system YwqK family antitoxin" evidence="2">
    <location>
        <begin position="20"/>
        <end position="183"/>
    </location>
</feature>
<dbReference type="AlphaFoldDB" id="A0A3D8IM64"/>
<feature type="region of interest" description="Disordered" evidence="1">
    <location>
        <begin position="24"/>
        <end position="51"/>
    </location>
</feature>
<dbReference type="SUPFAM" id="SSF82185">
    <property type="entry name" value="Histone H3 K4-specific methyltransferase SET7/9 N-terminal domain"/>
    <property type="match status" value="1"/>
</dbReference>
<reference evidence="3 4" key="1">
    <citation type="submission" date="2018-04" db="EMBL/GenBank/DDBJ databases">
        <title>Novel Campyloabacter and Helicobacter Species and Strains.</title>
        <authorList>
            <person name="Mannion A.J."/>
            <person name="Shen Z."/>
            <person name="Fox J.G."/>
        </authorList>
    </citation>
    <scope>NUCLEOTIDE SEQUENCE [LARGE SCALE GENOMIC DNA]</scope>
    <source>
        <strain evidence="3 4">MIT 17-337</strain>
    </source>
</reference>
<feature type="compositionally biased region" description="Low complexity" evidence="1">
    <location>
        <begin position="29"/>
        <end position="41"/>
    </location>
</feature>
<dbReference type="InterPro" id="IPR011652">
    <property type="entry name" value="MORN_2"/>
</dbReference>
<dbReference type="OrthoDB" id="5325647at2"/>
<dbReference type="RefSeq" id="WP_115542715.1">
    <property type="nucleotide sequence ID" value="NZ_NXLQ01000005.1"/>
</dbReference>
<accession>A0A3D8IM64</accession>
<evidence type="ECO:0000313" key="4">
    <source>
        <dbReference type="Proteomes" id="UP000256379"/>
    </source>
</evidence>
<name>A0A3D8IM64_9HELI</name>
<evidence type="ECO:0008006" key="5">
    <source>
        <dbReference type="Google" id="ProtNLM"/>
    </source>
</evidence>
<dbReference type="EMBL" id="NXLQ01000005">
    <property type="protein sequence ID" value="RDU66367.1"/>
    <property type="molecule type" value="Genomic_DNA"/>
</dbReference>
<dbReference type="Gene3D" id="2.20.110.10">
    <property type="entry name" value="Histone H3 K4-specific methyltransferase SET7/9 N-terminal domain"/>
    <property type="match status" value="1"/>
</dbReference>
<keyword evidence="4" id="KW-1185">Reference proteome</keyword>
<sequence>MKKIILLATLFGALSMVYADSKTSHSKATKTTETPSPKTSSQNSKSRNCKTEEDKAKGCVVRYENKYYGTVELTKYKDGKKNGVQKYKRYGTLERETSYHDDKKDGIEKIYYGNGKLKSEISYKHGKRHGALKSYDYDEKVIFTATFKDNKITNAKCHNGKTLTRVHLNAINRGEEISCDSNR</sequence>
<evidence type="ECO:0000256" key="2">
    <source>
        <dbReference type="SAM" id="SignalP"/>
    </source>
</evidence>
<dbReference type="Pfam" id="PF07661">
    <property type="entry name" value="MORN_2"/>
    <property type="match status" value="1"/>
</dbReference>
<protein>
    <recommendedName>
        <fullName evidence="5">Toxin-antitoxin system YwqK family antitoxin</fullName>
    </recommendedName>
</protein>